<sequence length="121" mass="13521" precursor="true">MKLLRSAVIALAIGVASISTASARDSFSLGVNIGGYGYAPPVAYYPAPPVVYYSQPIYYRAPQPVYYQPAVSYQYYNVGYRDYDRGWRHEGREHHGWGHGDGDRGDWSRGGHDEGRHGGHR</sequence>
<dbReference type="EMBL" id="CP002056">
    <property type="protein sequence ID" value="ADI30546.1"/>
    <property type="molecule type" value="Genomic_DNA"/>
</dbReference>
<dbReference type="eggNOG" id="ENOG5031NK9">
    <property type="taxonomic scope" value="Bacteria"/>
</dbReference>
<feature type="signal peptide" evidence="2">
    <location>
        <begin position="1"/>
        <end position="21"/>
    </location>
</feature>
<dbReference type="AlphaFoldDB" id="D7DL75"/>
<name>D7DL75_METV0</name>
<dbReference type="KEGG" id="meh:M301_2178"/>
<protein>
    <submittedName>
        <fullName evidence="3">Putative transmembrane protein</fullName>
    </submittedName>
</protein>
<dbReference type="RefSeq" id="WP_013148854.1">
    <property type="nucleotide sequence ID" value="NC_014207.1"/>
</dbReference>
<feature type="region of interest" description="Disordered" evidence="1">
    <location>
        <begin position="91"/>
        <end position="121"/>
    </location>
</feature>
<organism evidence="3 4">
    <name type="scientific">Methylotenera versatilis (strain 301)</name>
    <dbReference type="NCBI Taxonomy" id="666681"/>
    <lineage>
        <taxon>Bacteria</taxon>
        <taxon>Pseudomonadati</taxon>
        <taxon>Pseudomonadota</taxon>
        <taxon>Betaproteobacteria</taxon>
        <taxon>Nitrosomonadales</taxon>
        <taxon>Methylophilaceae</taxon>
        <taxon>Methylotenera</taxon>
    </lineage>
</organism>
<gene>
    <name evidence="3" type="ordered locus">M301_2178</name>
</gene>
<keyword evidence="2" id="KW-0732">Signal</keyword>
<evidence type="ECO:0000313" key="4">
    <source>
        <dbReference type="Proteomes" id="UP000000383"/>
    </source>
</evidence>
<dbReference type="HOGENOM" id="CLU_129162_2_1_4"/>
<feature type="chain" id="PRO_5003094790" evidence="2">
    <location>
        <begin position="22"/>
        <end position="121"/>
    </location>
</feature>
<reference evidence="3 4" key="2">
    <citation type="journal article" date="2011" name="J. Bacteriol.">
        <title>Genomes of three methylotrophs from a single niche uncover genetic and metabolic divergence of Methylophilaceae.</title>
        <authorList>
            <person name="Lapidus A."/>
            <person name="Clum A."/>
            <person name="Labutti K."/>
            <person name="Kaluzhnaya M.G."/>
            <person name="Lim S."/>
            <person name="Beck D.A."/>
            <person name="Glavina Del Rio T."/>
            <person name="Nolan M."/>
            <person name="Mavromatis K."/>
            <person name="Huntemann M."/>
            <person name="Lucas S."/>
            <person name="Lidstrom M.E."/>
            <person name="Ivanova N."/>
            <person name="Chistoserdova L."/>
        </authorList>
    </citation>
    <scope>NUCLEOTIDE SEQUENCE [LARGE SCALE GENOMIC DNA]</scope>
    <source>
        <strain evidence="3 4">301</strain>
    </source>
</reference>
<dbReference type="Proteomes" id="UP000000383">
    <property type="component" value="Chromosome"/>
</dbReference>
<keyword evidence="3" id="KW-0472">Membrane</keyword>
<evidence type="ECO:0000256" key="2">
    <source>
        <dbReference type="SAM" id="SignalP"/>
    </source>
</evidence>
<evidence type="ECO:0000313" key="3">
    <source>
        <dbReference type="EMBL" id="ADI30546.1"/>
    </source>
</evidence>
<dbReference type="STRING" id="666681.M301_2178"/>
<evidence type="ECO:0000256" key="1">
    <source>
        <dbReference type="SAM" id="MobiDB-lite"/>
    </source>
</evidence>
<accession>D7DL75</accession>
<keyword evidence="3" id="KW-0812">Transmembrane</keyword>
<keyword evidence="4" id="KW-1185">Reference proteome</keyword>
<reference evidence="4" key="1">
    <citation type="submission" date="2010-05" db="EMBL/GenBank/DDBJ databases">
        <title>Complete sequence of Methylotenera sp. 301.</title>
        <authorList>
            <person name="Lucas S."/>
            <person name="Copeland A."/>
            <person name="Lapidus A."/>
            <person name="Cheng J.-F."/>
            <person name="Bruce D."/>
            <person name="Goodwin L."/>
            <person name="Pitluck S."/>
            <person name="Clum A."/>
            <person name="Land M."/>
            <person name="Hauser L."/>
            <person name="Kyrpides N."/>
            <person name="Ivanova N."/>
            <person name="Chistoservova L."/>
            <person name="Kalyuzhnaya M."/>
            <person name="Woyke T."/>
        </authorList>
    </citation>
    <scope>NUCLEOTIDE SEQUENCE [LARGE SCALE GENOMIC DNA]</scope>
    <source>
        <strain evidence="4">301</strain>
    </source>
</reference>
<proteinExistence type="predicted"/>